<keyword evidence="4" id="KW-1185">Reference proteome</keyword>
<dbReference type="Proteomes" id="UP000660729">
    <property type="component" value="Unassembled WGS sequence"/>
</dbReference>
<evidence type="ECO:0000256" key="2">
    <source>
        <dbReference type="SAM" id="Phobius"/>
    </source>
</evidence>
<reference evidence="3" key="1">
    <citation type="submission" date="2020-04" db="EMBL/GenBank/DDBJ databases">
        <title>Draft genome resource of the tomato pathogen Pseudocercospora fuligena.</title>
        <authorList>
            <person name="Zaccaron A."/>
        </authorList>
    </citation>
    <scope>NUCLEOTIDE SEQUENCE</scope>
    <source>
        <strain evidence="3">PF001</strain>
    </source>
</reference>
<accession>A0A8H6VK15</accession>
<name>A0A8H6VK15_9PEZI</name>
<sequence>MVSGTKDMPTWYIKCLPIFVFCTGAKWDMNSAVIETILESAQNHLTPSFQEVDKHPARHEDDCACVDCAKQRADLATWASVPLHDIGTFFKLTMDFLHGELSCTPHNHVSLESESLSIVPDLCRLNELGLMTTMSSPFLTHYWFSRQDDSFRADTQRPWLEFMVPQGPGLPTRAKIDKYGTKILAAVIFPRYEEGLKPEKVEGSVWGGMLAYASHTCEHRSSLGGPHPTGRRTSAPDRASLVKGTAEWEEIGKIACSRPASIWVAEQMSKGFAEHYQPIFFYMIARYWEDESNLYFYDNIRKLAIDAGFKILFPDPSLPAGEEDKPQKPQKTSRSRKTTIGRVTKPEQTKRTFSFESSLNTHSSRQICYTSSVPSKGAAEFSIAPDSSWNNPLVRALWSYIDKEAGKSQEICSIASILRGNGQAPGHVVMLGLRSTMHLFSDELQRSLRNCMHLLQTLILAHRQYYQHKHTEHCTPQSDTILSANMAFRALRQTLPAIGGAASTAAGIGWYLSKTPSTGPSALDTPLSHTSTIGSTFEEAAPLAMATASPLDVCWASSANANVNASISVSVNDNVCPLPFDSYITLNPPTTSNAIQTALATFLLLALLEIAFYYAFILGQRIERYVSRNVPYSVRSILSVAYQTYYRLAGIGEIALLALNFFGAVNTSKLPMWLHFLIVAGAILYGLWDFETEPLPDTLDLQAQNSELRMRIEKLKQRNVRNVSSSAKLTHTLKATSQTKLVSLKREHQKEMSAIEKQHKKTLTRVHIGHHNPSESSGFAVVTSDTITPLTSSGGNSISQLQGASQSVQSTADPSSSDTVTAAGSSIVRPPPVPYRESKDEWNMNLCKSGENCIGRWSDYDPKKGKYIVNNNNSQRWGSGYKPVEGKLAGRAKSMELCCDCFKQLHPEIIQEYVQKFLDKEANKTEEDKAKDVAKQAHKNERKRAANAAKAEKKVAAAAAAEEAAEEDN</sequence>
<protein>
    <submittedName>
        <fullName evidence="3">Uncharacterized protein</fullName>
    </submittedName>
</protein>
<evidence type="ECO:0000313" key="4">
    <source>
        <dbReference type="Proteomes" id="UP000660729"/>
    </source>
</evidence>
<proteinExistence type="predicted"/>
<comment type="caution">
    <text evidence="3">The sequence shown here is derived from an EMBL/GenBank/DDBJ whole genome shotgun (WGS) entry which is preliminary data.</text>
</comment>
<feature type="transmembrane region" description="Helical" evidence="2">
    <location>
        <begin position="645"/>
        <end position="664"/>
    </location>
</feature>
<gene>
    <name evidence="3" type="ORF">HII31_03205</name>
</gene>
<feature type="compositionally biased region" description="Polar residues" evidence="1">
    <location>
        <begin position="793"/>
        <end position="824"/>
    </location>
</feature>
<dbReference type="AlphaFoldDB" id="A0A8H6VK15"/>
<dbReference type="EMBL" id="JABCIY010000040">
    <property type="protein sequence ID" value="KAF7195313.1"/>
    <property type="molecule type" value="Genomic_DNA"/>
</dbReference>
<keyword evidence="2" id="KW-0812">Transmembrane</keyword>
<keyword evidence="2" id="KW-0472">Membrane</keyword>
<feature type="compositionally biased region" description="Basic and acidic residues" evidence="1">
    <location>
        <begin position="925"/>
        <end position="939"/>
    </location>
</feature>
<dbReference type="OrthoDB" id="3650548at2759"/>
<feature type="transmembrane region" description="Helical" evidence="2">
    <location>
        <begin position="598"/>
        <end position="618"/>
    </location>
</feature>
<evidence type="ECO:0000313" key="3">
    <source>
        <dbReference type="EMBL" id="KAF7195313.1"/>
    </source>
</evidence>
<feature type="region of interest" description="Disordered" evidence="1">
    <location>
        <begin position="793"/>
        <end position="835"/>
    </location>
</feature>
<organism evidence="3 4">
    <name type="scientific">Pseudocercospora fuligena</name>
    <dbReference type="NCBI Taxonomy" id="685502"/>
    <lineage>
        <taxon>Eukaryota</taxon>
        <taxon>Fungi</taxon>
        <taxon>Dikarya</taxon>
        <taxon>Ascomycota</taxon>
        <taxon>Pezizomycotina</taxon>
        <taxon>Dothideomycetes</taxon>
        <taxon>Dothideomycetidae</taxon>
        <taxon>Mycosphaerellales</taxon>
        <taxon>Mycosphaerellaceae</taxon>
        <taxon>Pseudocercospora</taxon>
    </lineage>
</organism>
<keyword evidence="2" id="KW-1133">Transmembrane helix</keyword>
<feature type="region of interest" description="Disordered" evidence="1">
    <location>
        <begin position="925"/>
        <end position="951"/>
    </location>
</feature>
<feature type="region of interest" description="Disordered" evidence="1">
    <location>
        <begin position="318"/>
        <end position="341"/>
    </location>
</feature>
<evidence type="ECO:0000256" key="1">
    <source>
        <dbReference type="SAM" id="MobiDB-lite"/>
    </source>
</evidence>